<dbReference type="EMBL" id="QMKK01000061">
    <property type="protein sequence ID" value="RAX37324.1"/>
    <property type="molecule type" value="Genomic_DNA"/>
</dbReference>
<feature type="region of interest" description="Disordered" evidence="1">
    <location>
        <begin position="1"/>
        <end position="72"/>
    </location>
</feature>
<comment type="caution">
    <text evidence="2">The sequence shown here is derived from an EMBL/GenBank/DDBJ whole genome shotgun (WGS) entry which is preliminary data.</text>
</comment>
<dbReference type="Proteomes" id="UP000251205">
    <property type="component" value="Unassembled WGS sequence"/>
</dbReference>
<name>A0A329Y5R7_RHITR</name>
<feature type="compositionally biased region" description="Basic and acidic residues" evidence="1">
    <location>
        <begin position="1"/>
        <end position="16"/>
    </location>
</feature>
<dbReference type="OrthoDB" id="7961581at2"/>
<evidence type="ECO:0000313" key="3">
    <source>
        <dbReference type="Proteomes" id="UP000251205"/>
    </source>
</evidence>
<evidence type="ECO:0000256" key="1">
    <source>
        <dbReference type="SAM" id="MobiDB-lite"/>
    </source>
</evidence>
<proteinExistence type="predicted"/>
<evidence type="ECO:0000313" key="2">
    <source>
        <dbReference type="EMBL" id="RAX37324.1"/>
    </source>
</evidence>
<accession>A0A329Y5R7</accession>
<feature type="compositionally biased region" description="Basic and acidic residues" evidence="1">
    <location>
        <begin position="29"/>
        <end position="72"/>
    </location>
</feature>
<protein>
    <submittedName>
        <fullName evidence="2">Uncharacterized protein</fullName>
    </submittedName>
</protein>
<reference evidence="2 3" key="1">
    <citation type="submission" date="2018-06" db="EMBL/GenBank/DDBJ databases">
        <title>Whole Genome Sequence of an efficient microsymbiont, Rhizobium tropici.</title>
        <authorList>
            <person name="Srinivasan R."/>
            <person name="Singh H.V."/>
            <person name="Srivastava R."/>
            <person name="Kumari B."/>
            <person name="Radhakrishna A."/>
        </authorList>
    </citation>
    <scope>NUCLEOTIDE SEQUENCE [LARGE SCALE GENOMIC DNA]</scope>
    <source>
        <strain evidence="2 3">IGFRI Rhizo-19</strain>
    </source>
</reference>
<gene>
    <name evidence="2" type="ORF">DQ393_31410</name>
</gene>
<sequence>MADKKLTTGLNDRPKDASIGQTAEGFPDDSGRPVDVADEKIKATRNKLSDDPREKLLKEVRQQEDASRSGSE</sequence>
<dbReference type="AlphaFoldDB" id="A0A329Y5R7"/>
<organism evidence="2 3">
    <name type="scientific">Rhizobium tropici</name>
    <dbReference type="NCBI Taxonomy" id="398"/>
    <lineage>
        <taxon>Bacteria</taxon>
        <taxon>Pseudomonadati</taxon>
        <taxon>Pseudomonadota</taxon>
        <taxon>Alphaproteobacteria</taxon>
        <taxon>Hyphomicrobiales</taxon>
        <taxon>Rhizobiaceae</taxon>
        <taxon>Rhizobium/Agrobacterium group</taxon>
        <taxon>Rhizobium</taxon>
    </lineage>
</organism>